<name>A0A0R3Q3L3_9BILA</name>
<evidence type="ECO:0000313" key="1">
    <source>
        <dbReference type="WBParaSite" id="BTMF_0000088101-mRNA-1"/>
    </source>
</evidence>
<dbReference type="WBParaSite" id="BTMF_0000088101-mRNA-1">
    <property type="protein sequence ID" value="BTMF_0000088101-mRNA-1"/>
    <property type="gene ID" value="BTMF_0000088101"/>
</dbReference>
<sequence>LSVVVNKSIISDAALPSTFIYITNLPYQRRKEGIR</sequence>
<reference evidence="1" key="1">
    <citation type="submission" date="2017-02" db="UniProtKB">
        <authorList>
            <consortium name="WormBaseParasite"/>
        </authorList>
    </citation>
    <scope>IDENTIFICATION</scope>
</reference>
<dbReference type="AlphaFoldDB" id="A0A0R3Q3L3"/>
<accession>A0A0R3Q3L3</accession>
<protein>
    <submittedName>
        <fullName evidence="1">Transposase</fullName>
    </submittedName>
</protein>
<organism evidence="1">
    <name type="scientific">Brugia timori</name>
    <dbReference type="NCBI Taxonomy" id="42155"/>
    <lineage>
        <taxon>Eukaryota</taxon>
        <taxon>Metazoa</taxon>
        <taxon>Ecdysozoa</taxon>
        <taxon>Nematoda</taxon>
        <taxon>Chromadorea</taxon>
        <taxon>Rhabditida</taxon>
        <taxon>Spirurina</taxon>
        <taxon>Spiruromorpha</taxon>
        <taxon>Filarioidea</taxon>
        <taxon>Onchocercidae</taxon>
        <taxon>Brugia</taxon>
    </lineage>
</organism>
<proteinExistence type="predicted"/>